<dbReference type="GO" id="GO:0003677">
    <property type="term" value="F:DNA binding"/>
    <property type="evidence" value="ECO:0007669"/>
    <property type="project" value="UniProtKB-KW"/>
</dbReference>
<name>A0A5M6DMC8_9BACT</name>
<proteinExistence type="inferred from homology"/>
<dbReference type="InterPro" id="IPR050950">
    <property type="entry name" value="HTH-type_LysR_regulators"/>
</dbReference>
<reference evidence="7 8" key="1">
    <citation type="submission" date="2019-08" db="EMBL/GenBank/DDBJ databases">
        <authorList>
            <person name="Dhanesh K."/>
            <person name="Kumar G."/>
            <person name="Sasikala C."/>
            <person name="Venkata Ramana C."/>
        </authorList>
    </citation>
    <scope>NUCLEOTIDE SEQUENCE [LARGE SCALE GENOMIC DNA]</scope>
    <source>
        <strain evidence="7 8">JC645</strain>
    </source>
</reference>
<dbReference type="PANTHER" id="PTHR30419">
    <property type="entry name" value="HTH-TYPE TRANSCRIPTIONAL REGULATOR YBHD"/>
    <property type="match status" value="1"/>
</dbReference>
<keyword evidence="8" id="KW-1185">Reference proteome</keyword>
<gene>
    <name evidence="7" type="ORF">FYK55_02525</name>
</gene>
<dbReference type="GO" id="GO:0003700">
    <property type="term" value="F:DNA-binding transcription factor activity"/>
    <property type="evidence" value="ECO:0007669"/>
    <property type="project" value="InterPro"/>
</dbReference>
<dbReference type="PANTHER" id="PTHR30419:SF30">
    <property type="entry name" value="LYSR FAMILY TRANSCRIPTIONAL REGULATOR"/>
    <property type="match status" value="1"/>
</dbReference>
<organism evidence="7 8">
    <name type="scientific">Roseiconus nitratireducens</name>
    <dbReference type="NCBI Taxonomy" id="2605748"/>
    <lineage>
        <taxon>Bacteria</taxon>
        <taxon>Pseudomonadati</taxon>
        <taxon>Planctomycetota</taxon>
        <taxon>Planctomycetia</taxon>
        <taxon>Pirellulales</taxon>
        <taxon>Pirellulaceae</taxon>
        <taxon>Roseiconus</taxon>
    </lineage>
</organism>
<dbReference type="SUPFAM" id="SSF46785">
    <property type="entry name" value="Winged helix' DNA-binding domain"/>
    <property type="match status" value="1"/>
</dbReference>
<dbReference type="GO" id="GO:0005829">
    <property type="term" value="C:cytosol"/>
    <property type="evidence" value="ECO:0007669"/>
    <property type="project" value="TreeGrafter"/>
</dbReference>
<evidence type="ECO:0000256" key="5">
    <source>
        <dbReference type="SAM" id="MobiDB-lite"/>
    </source>
</evidence>
<dbReference type="InterPro" id="IPR036390">
    <property type="entry name" value="WH_DNA-bd_sf"/>
</dbReference>
<protein>
    <submittedName>
        <fullName evidence="7">LysR family transcriptional regulator</fullName>
    </submittedName>
</protein>
<dbReference type="Pfam" id="PF00126">
    <property type="entry name" value="HTH_1"/>
    <property type="match status" value="1"/>
</dbReference>
<feature type="domain" description="HTH lysR-type" evidence="6">
    <location>
        <begin position="34"/>
        <end position="91"/>
    </location>
</feature>
<evidence type="ECO:0000313" key="7">
    <source>
        <dbReference type="EMBL" id="KAA5547290.1"/>
    </source>
</evidence>
<sequence>MSRASFSQEKSPKRHSSWESVDSGFESVHGVLMVELRELRNLLALDEHRHFGRAAGALEISQSALSKSIQKLEAKIDAPLFHRGAIGVEPTEIGAAVVAHAARIIAGVQDLHRSVDLLRGVEIGSVSVGVGPAMAESYVTQALAAVAEQHPATQISVRVDHWGQLTEWLVSGEVDFFVADMTRADLDDALSCTPLPVEEFVWFCRANHPLARRGTVGRSDLRSFPLVTPKMPAWAIDWFSQVGSEEDSQRGSSLPTVQCENYSMLKQMVMSGNCISVALAATIREELSRGDVVVLPVDAPTLRTNAGIVQRQTHRASPLANKVIAAIQDLAARRSDPLH</sequence>
<evidence type="ECO:0000256" key="2">
    <source>
        <dbReference type="ARBA" id="ARBA00023015"/>
    </source>
</evidence>
<dbReference type="PROSITE" id="PS50931">
    <property type="entry name" value="HTH_LYSR"/>
    <property type="match status" value="1"/>
</dbReference>
<accession>A0A5M6DMC8</accession>
<evidence type="ECO:0000259" key="6">
    <source>
        <dbReference type="PROSITE" id="PS50931"/>
    </source>
</evidence>
<dbReference type="InterPro" id="IPR000847">
    <property type="entry name" value="LysR_HTH_N"/>
</dbReference>
<dbReference type="AlphaFoldDB" id="A0A5M6DMC8"/>
<evidence type="ECO:0000256" key="1">
    <source>
        <dbReference type="ARBA" id="ARBA00009437"/>
    </source>
</evidence>
<dbReference type="Gene3D" id="3.40.190.10">
    <property type="entry name" value="Periplasmic binding protein-like II"/>
    <property type="match status" value="2"/>
</dbReference>
<dbReference type="Pfam" id="PF03466">
    <property type="entry name" value="LysR_substrate"/>
    <property type="match status" value="1"/>
</dbReference>
<dbReference type="FunFam" id="1.10.10.10:FF:000001">
    <property type="entry name" value="LysR family transcriptional regulator"/>
    <property type="match status" value="1"/>
</dbReference>
<evidence type="ECO:0000313" key="8">
    <source>
        <dbReference type="Proteomes" id="UP000324479"/>
    </source>
</evidence>
<evidence type="ECO:0000256" key="4">
    <source>
        <dbReference type="ARBA" id="ARBA00023163"/>
    </source>
</evidence>
<dbReference type="CDD" id="cd05466">
    <property type="entry name" value="PBP2_LTTR_substrate"/>
    <property type="match status" value="1"/>
</dbReference>
<evidence type="ECO:0000256" key="3">
    <source>
        <dbReference type="ARBA" id="ARBA00023125"/>
    </source>
</evidence>
<comment type="caution">
    <text evidence="7">The sequence shown here is derived from an EMBL/GenBank/DDBJ whole genome shotgun (WGS) entry which is preliminary data.</text>
</comment>
<comment type="similarity">
    <text evidence="1">Belongs to the LysR transcriptional regulatory family.</text>
</comment>
<keyword evidence="4" id="KW-0804">Transcription</keyword>
<feature type="region of interest" description="Disordered" evidence="5">
    <location>
        <begin position="1"/>
        <end position="20"/>
    </location>
</feature>
<dbReference type="InterPro" id="IPR036388">
    <property type="entry name" value="WH-like_DNA-bd_sf"/>
</dbReference>
<keyword evidence="2" id="KW-0805">Transcription regulation</keyword>
<dbReference type="Proteomes" id="UP000324479">
    <property type="component" value="Unassembled WGS sequence"/>
</dbReference>
<dbReference type="EMBL" id="VWOX01000001">
    <property type="protein sequence ID" value="KAA5547290.1"/>
    <property type="molecule type" value="Genomic_DNA"/>
</dbReference>
<keyword evidence="3" id="KW-0238">DNA-binding</keyword>
<dbReference type="PRINTS" id="PR00039">
    <property type="entry name" value="HTHLYSR"/>
</dbReference>
<dbReference type="Gene3D" id="1.10.10.10">
    <property type="entry name" value="Winged helix-like DNA-binding domain superfamily/Winged helix DNA-binding domain"/>
    <property type="match status" value="1"/>
</dbReference>
<dbReference type="InterPro" id="IPR005119">
    <property type="entry name" value="LysR_subst-bd"/>
</dbReference>
<dbReference type="SUPFAM" id="SSF53850">
    <property type="entry name" value="Periplasmic binding protein-like II"/>
    <property type="match status" value="1"/>
</dbReference>